<dbReference type="Pfam" id="PF00583">
    <property type="entry name" value="Acetyltransf_1"/>
    <property type="match status" value="1"/>
</dbReference>
<accession>A0ABW5CL56</accession>
<dbReference type="GO" id="GO:0016746">
    <property type="term" value="F:acyltransferase activity"/>
    <property type="evidence" value="ECO:0007669"/>
    <property type="project" value="UniProtKB-KW"/>
</dbReference>
<keyword evidence="2" id="KW-0012">Acyltransferase</keyword>
<dbReference type="Gene3D" id="3.40.630.30">
    <property type="match status" value="1"/>
</dbReference>
<sequence length="161" mass="17600">MTFEWRAMREADLPAVLALSVRVHPGFPEGEAMFRNRLSLFPAGCLVLCGGGEIGGYAVSHPIRRYAPPPLDAILPGLPEAADDYYLHDVALAPERRGRGHAASGIGRLLDLAARFETASLVSVYGTGPFWARFGFRPAEKDMRAKLAPYGEGAIYMLRRN</sequence>
<dbReference type="PROSITE" id="PS51186">
    <property type="entry name" value="GNAT"/>
    <property type="match status" value="1"/>
</dbReference>
<evidence type="ECO:0000259" key="1">
    <source>
        <dbReference type="PROSITE" id="PS51186"/>
    </source>
</evidence>
<proteinExistence type="predicted"/>
<dbReference type="InterPro" id="IPR016181">
    <property type="entry name" value="Acyl_CoA_acyltransferase"/>
</dbReference>
<gene>
    <name evidence="2" type="ORF">ACFSKQ_04960</name>
</gene>
<feature type="domain" description="N-acetyltransferase" evidence="1">
    <location>
        <begin position="3"/>
        <end position="161"/>
    </location>
</feature>
<reference evidence="3" key="1">
    <citation type="journal article" date="2019" name="Int. J. Syst. Evol. Microbiol.">
        <title>The Global Catalogue of Microorganisms (GCM) 10K type strain sequencing project: providing services to taxonomists for standard genome sequencing and annotation.</title>
        <authorList>
            <consortium name="The Broad Institute Genomics Platform"/>
            <consortium name="The Broad Institute Genome Sequencing Center for Infectious Disease"/>
            <person name="Wu L."/>
            <person name="Ma J."/>
        </authorList>
    </citation>
    <scope>NUCLEOTIDE SEQUENCE [LARGE SCALE GENOMIC DNA]</scope>
    <source>
        <strain evidence="3">ZS-35-S2</strain>
    </source>
</reference>
<evidence type="ECO:0000313" key="2">
    <source>
        <dbReference type="EMBL" id="MFD2236813.1"/>
    </source>
</evidence>
<dbReference type="EC" id="2.3.-.-" evidence="2"/>
<organism evidence="2 3">
    <name type="scientific">Aureimonas populi</name>
    <dbReference type="NCBI Taxonomy" id="1701758"/>
    <lineage>
        <taxon>Bacteria</taxon>
        <taxon>Pseudomonadati</taxon>
        <taxon>Pseudomonadota</taxon>
        <taxon>Alphaproteobacteria</taxon>
        <taxon>Hyphomicrobiales</taxon>
        <taxon>Aurantimonadaceae</taxon>
        <taxon>Aureimonas</taxon>
    </lineage>
</organism>
<protein>
    <submittedName>
        <fullName evidence="2">GNAT family N-acetyltransferase</fullName>
        <ecNumber evidence="2">2.3.-.-</ecNumber>
    </submittedName>
</protein>
<keyword evidence="2" id="KW-0808">Transferase</keyword>
<name>A0ABW5CL56_9HYPH</name>
<dbReference type="EMBL" id="JBHUIJ010000005">
    <property type="protein sequence ID" value="MFD2236813.1"/>
    <property type="molecule type" value="Genomic_DNA"/>
</dbReference>
<dbReference type="RefSeq" id="WP_209739797.1">
    <property type="nucleotide sequence ID" value="NZ_CP072611.1"/>
</dbReference>
<dbReference type="Proteomes" id="UP001597371">
    <property type="component" value="Unassembled WGS sequence"/>
</dbReference>
<comment type="caution">
    <text evidence="2">The sequence shown here is derived from an EMBL/GenBank/DDBJ whole genome shotgun (WGS) entry which is preliminary data.</text>
</comment>
<keyword evidence="3" id="KW-1185">Reference proteome</keyword>
<dbReference type="InterPro" id="IPR000182">
    <property type="entry name" value="GNAT_dom"/>
</dbReference>
<dbReference type="SUPFAM" id="SSF55729">
    <property type="entry name" value="Acyl-CoA N-acyltransferases (Nat)"/>
    <property type="match status" value="1"/>
</dbReference>
<evidence type="ECO:0000313" key="3">
    <source>
        <dbReference type="Proteomes" id="UP001597371"/>
    </source>
</evidence>